<accession>E5AQV9</accession>
<dbReference type="HOGENOM" id="CLU_2205113_0_0_4"/>
<evidence type="ECO:0000313" key="3">
    <source>
        <dbReference type="Proteomes" id="UP000007437"/>
    </source>
</evidence>
<keyword evidence="1" id="KW-0472">Membrane</keyword>
<keyword evidence="1" id="KW-0812">Transmembrane</keyword>
<feature type="transmembrane region" description="Helical" evidence="1">
    <location>
        <begin position="59"/>
        <end position="80"/>
    </location>
</feature>
<name>E5AQV9_MYCRK</name>
<keyword evidence="1" id="KW-1133">Transmembrane helix</keyword>
<dbReference type="EMBL" id="FR687359">
    <property type="protein sequence ID" value="CBW74991.1"/>
    <property type="molecule type" value="Genomic_DNA"/>
</dbReference>
<gene>
    <name evidence="2" type="ordered locus">RBRH_03610</name>
</gene>
<protein>
    <submittedName>
        <fullName evidence="2">Uncharacterized protein</fullName>
    </submittedName>
</protein>
<dbReference type="AlphaFoldDB" id="E5AQV9"/>
<dbReference type="KEGG" id="brh:RBRH_03610"/>
<dbReference type="Proteomes" id="UP000007437">
    <property type="component" value="Chromosome"/>
</dbReference>
<evidence type="ECO:0000256" key="1">
    <source>
        <dbReference type="SAM" id="Phobius"/>
    </source>
</evidence>
<dbReference type="STRING" id="882378.RBRH_03610"/>
<proteinExistence type="predicted"/>
<sequence>MPGWPDTATLIDWRHGVPAGDTRRCTYRCRGCVRRTSGEPACRAANQFTRRMPGRKMGYLTWMIGVGAALCAGFASAIWFERNRGSARATCPVRTAPRGDSERRTGS</sequence>
<reference evidence="2 3" key="1">
    <citation type="journal article" date="2011" name="J. Bacteriol.">
        <title>Complete genome sequence of Burkholderia rhizoxinica, an endosymbiont of Rhizopus microsporus.</title>
        <authorList>
            <person name="Lackner G."/>
            <person name="Moebius N."/>
            <person name="Partida-Martinez L."/>
            <person name="Hertweck C."/>
        </authorList>
    </citation>
    <scope>NUCLEOTIDE SEQUENCE [LARGE SCALE GENOMIC DNA]</scope>
    <source>
        <strain evidence="3">DSM 19002 / CIP 109453 / HKI 454</strain>
    </source>
</reference>
<evidence type="ECO:0000313" key="2">
    <source>
        <dbReference type="EMBL" id="CBW74991.1"/>
    </source>
</evidence>
<organism evidence="2 3">
    <name type="scientific">Mycetohabitans rhizoxinica (strain DSM 19002 / CIP 109453 / HKI 454)</name>
    <name type="common">Paraburkholderia rhizoxinica</name>
    <dbReference type="NCBI Taxonomy" id="882378"/>
    <lineage>
        <taxon>Bacteria</taxon>
        <taxon>Pseudomonadati</taxon>
        <taxon>Pseudomonadota</taxon>
        <taxon>Betaproteobacteria</taxon>
        <taxon>Burkholderiales</taxon>
        <taxon>Burkholderiaceae</taxon>
        <taxon>Mycetohabitans</taxon>
    </lineage>
</organism>